<evidence type="ECO:0000256" key="1">
    <source>
        <dbReference type="SAM" id="MobiDB-lite"/>
    </source>
</evidence>
<dbReference type="PANTHER" id="PTHR43179">
    <property type="entry name" value="RHAMNOSYLTRANSFERASE WBBL"/>
    <property type="match status" value="1"/>
</dbReference>
<evidence type="ECO:0000259" key="2">
    <source>
        <dbReference type="Pfam" id="PF00535"/>
    </source>
</evidence>
<dbReference type="InterPro" id="IPR029044">
    <property type="entry name" value="Nucleotide-diphossugar_trans"/>
</dbReference>
<keyword evidence="4" id="KW-1185">Reference proteome</keyword>
<protein>
    <submittedName>
        <fullName evidence="3">Glycosyltransferase</fullName>
    </submittedName>
</protein>
<dbReference type="EMBL" id="JAERSG010000002">
    <property type="protein sequence ID" value="MBL0747191.1"/>
    <property type="molecule type" value="Genomic_DNA"/>
</dbReference>
<feature type="region of interest" description="Disordered" evidence="1">
    <location>
        <begin position="533"/>
        <end position="556"/>
    </location>
</feature>
<comment type="caution">
    <text evidence="3">The sequence shown here is derived from an EMBL/GenBank/DDBJ whole genome shotgun (WGS) entry which is preliminary data.</text>
</comment>
<name>A0ABS1L667_9ACTN</name>
<feature type="domain" description="Glycosyltransferase 2-like" evidence="2">
    <location>
        <begin position="7"/>
        <end position="165"/>
    </location>
</feature>
<dbReference type="Gene3D" id="3.90.550.10">
    <property type="entry name" value="Spore Coat Polysaccharide Biosynthesis Protein SpsA, Chain A"/>
    <property type="match status" value="2"/>
</dbReference>
<dbReference type="Proteomes" id="UP000636918">
    <property type="component" value="Unassembled WGS sequence"/>
</dbReference>
<dbReference type="SUPFAM" id="SSF53448">
    <property type="entry name" value="Nucleotide-diphospho-sugar transferases"/>
    <property type="match status" value="2"/>
</dbReference>
<organism evidence="3 4">
    <name type="scientific">Nocardioides baculatus</name>
    <dbReference type="NCBI Taxonomy" id="2801337"/>
    <lineage>
        <taxon>Bacteria</taxon>
        <taxon>Bacillati</taxon>
        <taxon>Actinomycetota</taxon>
        <taxon>Actinomycetes</taxon>
        <taxon>Propionibacteriales</taxon>
        <taxon>Nocardioidaceae</taxon>
        <taxon>Nocardioides</taxon>
    </lineage>
</organism>
<reference evidence="3 4" key="1">
    <citation type="submission" date="2021-01" db="EMBL/GenBank/DDBJ databases">
        <title>Genome seq and assembly of Nocardiodes sp. G10.</title>
        <authorList>
            <person name="Chhetri G."/>
        </authorList>
    </citation>
    <scope>NUCLEOTIDE SEQUENCE [LARGE SCALE GENOMIC DNA]</scope>
    <source>
        <strain evidence="3 4">G10</strain>
    </source>
</reference>
<dbReference type="PANTHER" id="PTHR43179:SF7">
    <property type="entry name" value="RHAMNOSYLTRANSFERASE WBBL"/>
    <property type="match status" value="1"/>
</dbReference>
<gene>
    <name evidence="3" type="ORF">JI751_06195</name>
</gene>
<dbReference type="RefSeq" id="WP_201934819.1">
    <property type="nucleotide sequence ID" value="NZ_JAERSG010000002.1"/>
</dbReference>
<feature type="domain" description="Glycosyltransferase 2-like" evidence="2">
    <location>
        <begin position="278"/>
        <end position="444"/>
    </location>
</feature>
<sequence>MTSPLFSIVTPVYDPPLRIFEETFASVLEQEHQDWEWVLVDDHSPTDDVRAFIRAHAATDPRVRLIERADNGHIVKASNDGVAAAQGEFLVFLDHDDLLVPTALKAMARHIALHDDTDYLYSDEDKADEDGTLHSPFRKPRWSPERLRGQMYTSHLSVMRTSLVREVGSFREGYDGSQDHDLALRVSERARRVVHVPQVLYHWRAIAGSAAADIDAKPYATIAGQRAVQDQLDRLGIAGRVEQGREPGRYVIQRDLDPDVRVSVIIPTLGGSALVFGERRVLVEETVRSLLAKTDHDNVEVVVVHDEPTPSSVLEVLRDIAGDKLVLEPYDKPFNFSEKCNVGALRATGDRLVFLNDDVEVISDRWLENLVGPLDEPDVGLTGAKLYFSDGSIQHAGHGYWGKHYHHPFRFRTRDDAGPFGELAVNREVTGVTAACAAIRRDVFIGIGGFSEALPSNFNDVDFCYKVTHHGYRTVWVANCELFHFESQTRDSAVQPWERHLVVRRWGIPDKDLYTPAAIASPMVDPHRLLDQQINQPARSRPTRGTASRANRTAKD</sequence>
<accession>A0ABS1L667</accession>
<evidence type="ECO:0000313" key="4">
    <source>
        <dbReference type="Proteomes" id="UP000636918"/>
    </source>
</evidence>
<dbReference type="CDD" id="cd04184">
    <property type="entry name" value="GT2_RfbC_Mx_like"/>
    <property type="match status" value="1"/>
</dbReference>
<dbReference type="InterPro" id="IPR001173">
    <property type="entry name" value="Glyco_trans_2-like"/>
</dbReference>
<dbReference type="Pfam" id="PF00535">
    <property type="entry name" value="Glycos_transf_2"/>
    <property type="match status" value="2"/>
</dbReference>
<evidence type="ECO:0000313" key="3">
    <source>
        <dbReference type="EMBL" id="MBL0747191.1"/>
    </source>
</evidence>
<proteinExistence type="predicted"/>